<dbReference type="STRING" id="985665.HPL003_01145"/>
<dbReference type="InterPro" id="IPR050547">
    <property type="entry name" value="DEAD_box_RNA_helicases"/>
</dbReference>
<dbReference type="CDD" id="cd18787">
    <property type="entry name" value="SF2_C_DEAD"/>
    <property type="match status" value="1"/>
</dbReference>
<dbReference type="Gene3D" id="3.40.50.300">
    <property type="entry name" value="P-loop containing nucleotide triphosphate hydrolases"/>
    <property type="match status" value="2"/>
</dbReference>
<dbReference type="eggNOG" id="COG0513">
    <property type="taxonomic scope" value="Bacteria"/>
</dbReference>
<dbReference type="GO" id="GO:0003724">
    <property type="term" value="F:RNA helicase activity"/>
    <property type="evidence" value="ECO:0007669"/>
    <property type="project" value="InterPro"/>
</dbReference>
<evidence type="ECO:0000259" key="8">
    <source>
        <dbReference type="PROSITE" id="PS51194"/>
    </source>
</evidence>
<dbReference type="InterPro" id="IPR027417">
    <property type="entry name" value="P-loop_NTPase"/>
</dbReference>
<dbReference type="GO" id="GO:0016787">
    <property type="term" value="F:hydrolase activity"/>
    <property type="evidence" value="ECO:0007669"/>
    <property type="project" value="UniProtKB-KW"/>
</dbReference>
<dbReference type="GO" id="GO:0005840">
    <property type="term" value="C:ribosome"/>
    <property type="evidence" value="ECO:0007669"/>
    <property type="project" value="TreeGrafter"/>
</dbReference>
<evidence type="ECO:0000256" key="4">
    <source>
        <dbReference type="ARBA" id="ARBA00022840"/>
    </source>
</evidence>
<dbReference type="InterPro" id="IPR011545">
    <property type="entry name" value="DEAD/DEAH_box_helicase_dom"/>
</dbReference>
<dbReference type="SMART" id="SM00490">
    <property type="entry name" value="HELICc"/>
    <property type="match status" value="1"/>
</dbReference>
<dbReference type="RefSeq" id="WP_014277797.1">
    <property type="nucleotide sequence ID" value="NC_016641.1"/>
</dbReference>
<feature type="compositionally biased region" description="Low complexity" evidence="6">
    <location>
        <begin position="422"/>
        <end position="437"/>
    </location>
</feature>
<keyword evidence="3 10" id="KW-0347">Helicase</keyword>
<evidence type="ECO:0000256" key="3">
    <source>
        <dbReference type="ARBA" id="ARBA00022806"/>
    </source>
</evidence>
<name>G7VVH9_PAETH</name>
<sequence length="464" mass="51067">MTLNFESLGVEQDLLTKLAEHEITQPSPVQAQAIPEMIKGRHVLARSQTGTGKTLAYLLPLLQAIDPQKKATQKLILAPSQELAMQIVREGRRYGEHRGIRVLGLIGGAAVNRQIEKLKDHPQLVVGTPGRVRELIASKKLKMHNITTIVIDEVDQMFQLGGAGDVTNILGTAQRDRQLVFLSATLNDEIQALAKREMQDYVEIGIDPDQKTASGLEHYYFVSEERDKEDMLRRLVRHFNPRKALVFVNTTNAIGEIEAKLKHMGLTTASLYGDADKVTRTNVLAQFRADKLKVLIASDVAARGLDIEGLEMVIHFDPATDSQAYVHRAGRTGRMGRKGLVASVVTDRETFIMRKFSRELGIDIAERALHGGRVVVPRPVDAKRAPVRPSEARSTSDGAPVESRKASARGENGRPGRTVANGSASGKSKGAALSKAGKAQRERDRKNKGAPRWLKEKGQSRTDK</sequence>
<organism evidence="10 11">
    <name type="scientific">Paenibacillus terrae (strain HPL-003)</name>
    <dbReference type="NCBI Taxonomy" id="985665"/>
    <lineage>
        <taxon>Bacteria</taxon>
        <taxon>Bacillati</taxon>
        <taxon>Bacillota</taxon>
        <taxon>Bacilli</taxon>
        <taxon>Bacillales</taxon>
        <taxon>Paenibacillaceae</taxon>
        <taxon>Paenibacillus</taxon>
    </lineage>
</organism>
<keyword evidence="4" id="KW-0067">ATP-binding</keyword>
<dbReference type="SUPFAM" id="SSF52540">
    <property type="entry name" value="P-loop containing nucleoside triphosphate hydrolases"/>
    <property type="match status" value="1"/>
</dbReference>
<evidence type="ECO:0000256" key="5">
    <source>
        <dbReference type="PROSITE-ProRule" id="PRU00552"/>
    </source>
</evidence>
<dbReference type="InterPro" id="IPR014001">
    <property type="entry name" value="Helicase_ATP-bd"/>
</dbReference>
<accession>G7VVH9</accession>
<dbReference type="PROSITE" id="PS51194">
    <property type="entry name" value="HELICASE_CTER"/>
    <property type="match status" value="1"/>
</dbReference>
<evidence type="ECO:0000313" key="10">
    <source>
        <dbReference type="EMBL" id="AET57013.1"/>
    </source>
</evidence>
<evidence type="ECO:0000256" key="6">
    <source>
        <dbReference type="SAM" id="MobiDB-lite"/>
    </source>
</evidence>
<evidence type="ECO:0000256" key="1">
    <source>
        <dbReference type="ARBA" id="ARBA00022741"/>
    </source>
</evidence>
<feature type="domain" description="Helicase C-terminal" evidence="8">
    <location>
        <begin position="215"/>
        <end position="375"/>
    </location>
</feature>
<reference evidence="10 11" key="3">
    <citation type="journal article" date="2012" name="J. Bacteriol.">
        <title>Genome Sequence of Paenibacillus terrae HPL-003, a Xylanase-Producing Bacterium Isolated from Soil Found in Forest Residue.</title>
        <authorList>
            <person name="Shin S.H."/>
            <person name="Kim S."/>
            <person name="Kim J.Y."/>
            <person name="Song H.Y."/>
            <person name="Cho S.J."/>
            <person name="Kim D.R."/>
            <person name="Lee K.I."/>
            <person name="Lim H.K."/>
            <person name="Park N.J."/>
            <person name="Hwang I.T."/>
            <person name="Yang K.S."/>
        </authorList>
    </citation>
    <scope>NUCLEOTIDE SEQUENCE [LARGE SCALE GENOMIC DNA]</scope>
    <source>
        <strain evidence="10 11">HPL-003</strain>
    </source>
</reference>
<dbReference type="PANTHER" id="PTHR47963:SF7">
    <property type="entry name" value="ATP-DEPENDENT RNA HELICASE YFML-RELATED"/>
    <property type="match status" value="1"/>
</dbReference>
<protein>
    <submittedName>
        <fullName evidence="10">RNA helicase yqfR</fullName>
    </submittedName>
</protein>
<dbReference type="InterPro" id="IPR044742">
    <property type="entry name" value="DEAD/DEAH_RhlB"/>
</dbReference>
<dbReference type="Pfam" id="PF00270">
    <property type="entry name" value="DEAD"/>
    <property type="match status" value="1"/>
</dbReference>
<dbReference type="HOGENOM" id="CLU_003041_28_3_9"/>
<dbReference type="AlphaFoldDB" id="G7VVH9"/>
<dbReference type="KEGG" id="pta:HPL003_01145"/>
<reference key="2">
    <citation type="submission" date="2011-11" db="EMBL/GenBank/DDBJ databases">
        <authorList>
            <person name="Shin S.H."/>
            <person name="Kim S."/>
            <person name="Kim J.Y."/>
        </authorList>
    </citation>
    <scope>NUCLEOTIDE SEQUENCE</scope>
    <source>
        <strain>HPL-003</strain>
    </source>
</reference>
<dbReference type="PANTHER" id="PTHR47963">
    <property type="entry name" value="DEAD-BOX ATP-DEPENDENT RNA HELICASE 47, MITOCHONDRIAL"/>
    <property type="match status" value="1"/>
</dbReference>
<evidence type="ECO:0000256" key="2">
    <source>
        <dbReference type="ARBA" id="ARBA00022801"/>
    </source>
</evidence>
<dbReference type="OrthoDB" id="9805696at2"/>
<keyword evidence="2" id="KW-0378">Hydrolase</keyword>
<dbReference type="InterPro" id="IPR014014">
    <property type="entry name" value="RNA_helicase_DEAD_Q_motif"/>
</dbReference>
<dbReference type="CDD" id="cd00268">
    <property type="entry name" value="DEADc"/>
    <property type="match status" value="1"/>
</dbReference>
<feature type="domain" description="DEAD-box RNA helicase Q" evidence="9">
    <location>
        <begin position="3"/>
        <end position="31"/>
    </location>
</feature>
<dbReference type="PROSITE" id="PS51195">
    <property type="entry name" value="Q_MOTIF"/>
    <property type="match status" value="1"/>
</dbReference>
<dbReference type="GO" id="GO:0005524">
    <property type="term" value="F:ATP binding"/>
    <property type="evidence" value="ECO:0007669"/>
    <property type="project" value="UniProtKB-KW"/>
</dbReference>
<feature type="short sequence motif" description="Q motif" evidence="5">
    <location>
        <begin position="3"/>
        <end position="31"/>
    </location>
</feature>
<dbReference type="EMBL" id="CP003107">
    <property type="protein sequence ID" value="AET57013.1"/>
    <property type="molecule type" value="Genomic_DNA"/>
</dbReference>
<feature type="region of interest" description="Disordered" evidence="6">
    <location>
        <begin position="380"/>
        <end position="464"/>
    </location>
</feature>
<dbReference type="GO" id="GO:0005829">
    <property type="term" value="C:cytosol"/>
    <property type="evidence" value="ECO:0007669"/>
    <property type="project" value="TreeGrafter"/>
</dbReference>
<dbReference type="Pfam" id="PF00271">
    <property type="entry name" value="Helicase_C"/>
    <property type="match status" value="1"/>
</dbReference>
<keyword evidence="1" id="KW-0547">Nucleotide-binding</keyword>
<dbReference type="SMART" id="SM00487">
    <property type="entry name" value="DEXDc"/>
    <property type="match status" value="1"/>
</dbReference>
<feature type="domain" description="Helicase ATP-binding" evidence="7">
    <location>
        <begin position="34"/>
        <end position="204"/>
    </location>
</feature>
<evidence type="ECO:0000313" key="11">
    <source>
        <dbReference type="Proteomes" id="UP000005876"/>
    </source>
</evidence>
<evidence type="ECO:0000259" key="7">
    <source>
        <dbReference type="PROSITE" id="PS51192"/>
    </source>
</evidence>
<dbReference type="InterPro" id="IPR001650">
    <property type="entry name" value="Helicase_C-like"/>
</dbReference>
<dbReference type="PROSITE" id="PS51192">
    <property type="entry name" value="HELICASE_ATP_BIND_1"/>
    <property type="match status" value="1"/>
</dbReference>
<gene>
    <name evidence="10" type="ordered locus">HPL003_01145</name>
</gene>
<feature type="compositionally biased region" description="Basic and acidic residues" evidence="6">
    <location>
        <begin position="439"/>
        <end position="464"/>
    </location>
</feature>
<dbReference type="GO" id="GO:0033592">
    <property type="term" value="F:RNA strand annealing activity"/>
    <property type="evidence" value="ECO:0007669"/>
    <property type="project" value="TreeGrafter"/>
</dbReference>
<dbReference type="GO" id="GO:0009409">
    <property type="term" value="P:response to cold"/>
    <property type="evidence" value="ECO:0007669"/>
    <property type="project" value="TreeGrafter"/>
</dbReference>
<reference evidence="11" key="1">
    <citation type="submission" date="2011-11" db="EMBL/GenBank/DDBJ databases">
        <title>Complete sequence of Paenibacillus terrae HPL-003.</title>
        <authorList>
            <person name="Shin S.H."/>
            <person name="Kim S."/>
            <person name="Kim J.Y."/>
        </authorList>
    </citation>
    <scope>NUCLEOTIDE SEQUENCE [LARGE SCALE GENOMIC DNA]</scope>
    <source>
        <strain evidence="11">HPL-003</strain>
    </source>
</reference>
<evidence type="ECO:0000259" key="9">
    <source>
        <dbReference type="PROSITE" id="PS51195"/>
    </source>
</evidence>
<dbReference type="Proteomes" id="UP000005876">
    <property type="component" value="Chromosome"/>
</dbReference>
<proteinExistence type="predicted"/>